<protein>
    <submittedName>
        <fullName evidence="2">Uncharacterized protein</fullName>
    </submittedName>
</protein>
<feature type="transmembrane region" description="Helical" evidence="1">
    <location>
        <begin position="23"/>
        <end position="41"/>
    </location>
</feature>
<evidence type="ECO:0000313" key="3">
    <source>
        <dbReference type="Proteomes" id="UP001139028"/>
    </source>
</evidence>
<sequence length="92" mass="9823">QLAPFAIAKCVGHCGNLGLTTKIALLVAVSTLVLLGSYYVLSMISARNAIIDFQDNSSITIGEALTDDEKILADIQNKQPTSDINSLLVFLE</sequence>
<evidence type="ECO:0000256" key="1">
    <source>
        <dbReference type="SAM" id="Phobius"/>
    </source>
</evidence>
<gene>
    <name evidence="2" type="ORF">MO867_22285</name>
</gene>
<feature type="non-terminal residue" evidence="2">
    <location>
        <position position="1"/>
    </location>
</feature>
<dbReference type="EMBL" id="JALBWM010000318">
    <property type="protein sequence ID" value="MCO1337056.1"/>
    <property type="molecule type" value="Genomic_DNA"/>
</dbReference>
<proteinExistence type="predicted"/>
<keyword evidence="3" id="KW-1185">Reference proteome</keyword>
<dbReference type="AlphaFoldDB" id="A0A9X2EW97"/>
<keyword evidence="1" id="KW-0812">Transmembrane</keyword>
<organism evidence="2 3">
    <name type="scientific">Microbulbifer okhotskensis</name>
    <dbReference type="NCBI Taxonomy" id="2926617"/>
    <lineage>
        <taxon>Bacteria</taxon>
        <taxon>Pseudomonadati</taxon>
        <taxon>Pseudomonadota</taxon>
        <taxon>Gammaproteobacteria</taxon>
        <taxon>Cellvibrionales</taxon>
        <taxon>Microbulbiferaceae</taxon>
        <taxon>Microbulbifer</taxon>
    </lineage>
</organism>
<reference evidence="2" key="1">
    <citation type="journal article" date="2022" name="Arch. Microbiol.">
        <title>Microbulbifer okhotskensis sp. nov., isolated from a deep bottom sediment of the Okhotsk Sea.</title>
        <authorList>
            <person name="Romanenko L."/>
            <person name="Kurilenko V."/>
            <person name="Otstavnykh N."/>
            <person name="Velansky P."/>
            <person name="Isaeva M."/>
            <person name="Mikhailov V."/>
        </authorList>
    </citation>
    <scope>NUCLEOTIDE SEQUENCE</scope>
    <source>
        <strain evidence="2">OS29</strain>
    </source>
</reference>
<dbReference type="RefSeq" id="WP_252473257.1">
    <property type="nucleotide sequence ID" value="NZ_JALBWM010000318.1"/>
</dbReference>
<keyword evidence="1" id="KW-0472">Membrane</keyword>
<comment type="caution">
    <text evidence="2">The sequence shown here is derived from an EMBL/GenBank/DDBJ whole genome shotgun (WGS) entry which is preliminary data.</text>
</comment>
<keyword evidence="1" id="KW-1133">Transmembrane helix</keyword>
<evidence type="ECO:0000313" key="2">
    <source>
        <dbReference type="EMBL" id="MCO1337056.1"/>
    </source>
</evidence>
<name>A0A9X2EW97_9GAMM</name>
<dbReference type="Proteomes" id="UP001139028">
    <property type="component" value="Unassembled WGS sequence"/>
</dbReference>
<accession>A0A9X2EW97</accession>